<dbReference type="EnsemblPlants" id="OBART05G16970.1">
    <property type="protein sequence ID" value="OBART05G16970.1"/>
    <property type="gene ID" value="OBART05G16970"/>
</dbReference>
<dbReference type="STRING" id="65489.A0A0D3G7S9"/>
<dbReference type="Gramene" id="OBART05G16970.1">
    <property type="protein sequence ID" value="OBART05G16970.1"/>
    <property type="gene ID" value="OBART05G16970"/>
</dbReference>
<accession>A0A0D3G7S9</accession>
<evidence type="ECO:0000313" key="2">
    <source>
        <dbReference type="EnsemblPlants" id="OBART05G16970.1"/>
    </source>
</evidence>
<dbReference type="HOGENOM" id="CLU_995248_0_0_1"/>
<dbReference type="Proteomes" id="UP000026960">
    <property type="component" value="Chromosome 5"/>
</dbReference>
<reference evidence="2" key="1">
    <citation type="journal article" date="2009" name="Rice">
        <title>De Novo Next Generation Sequencing of Plant Genomes.</title>
        <authorList>
            <person name="Rounsley S."/>
            <person name="Marri P.R."/>
            <person name="Yu Y."/>
            <person name="He R."/>
            <person name="Sisneros N."/>
            <person name="Goicoechea J.L."/>
            <person name="Lee S.J."/>
            <person name="Angelova A."/>
            <person name="Kudrna D."/>
            <person name="Luo M."/>
            <person name="Affourtit J."/>
            <person name="Desany B."/>
            <person name="Knight J."/>
            <person name="Niazi F."/>
            <person name="Egholm M."/>
            <person name="Wing R.A."/>
        </authorList>
    </citation>
    <scope>NUCLEOTIDE SEQUENCE [LARGE SCALE GENOMIC DNA]</scope>
    <source>
        <strain evidence="2">cv. IRGC 105608</strain>
    </source>
</reference>
<keyword evidence="3" id="KW-1185">Reference proteome</keyword>
<protein>
    <submittedName>
        <fullName evidence="2">Uncharacterized protein</fullName>
    </submittedName>
</protein>
<name>A0A0D3G7S9_9ORYZ</name>
<organism evidence="2">
    <name type="scientific">Oryza barthii</name>
    <dbReference type="NCBI Taxonomy" id="65489"/>
    <lineage>
        <taxon>Eukaryota</taxon>
        <taxon>Viridiplantae</taxon>
        <taxon>Streptophyta</taxon>
        <taxon>Embryophyta</taxon>
        <taxon>Tracheophyta</taxon>
        <taxon>Spermatophyta</taxon>
        <taxon>Magnoliopsida</taxon>
        <taxon>Liliopsida</taxon>
        <taxon>Poales</taxon>
        <taxon>Poaceae</taxon>
        <taxon>BOP clade</taxon>
        <taxon>Oryzoideae</taxon>
        <taxon>Oryzeae</taxon>
        <taxon>Oryzinae</taxon>
        <taxon>Oryza</taxon>
    </lineage>
</organism>
<evidence type="ECO:0000313" key="3">
    <source>
        <dbReference type="Proteomes" id="UP000026960"/>
    </source>
</evidence>
<feature type="compositionally biased region" description="Basic and acidic residues" evidence="1">
    <location>
        <begin position="261"/>
        <end position="280"/>
    </location>
</feature>
<proteinExistence type="predicted"/>
<dbReference type="PaxDb" id="65489-OBART05G16970.1"/>
<evidence type="ECO:0000256" key="1">
    <source>
        <dbReference type="SAM" id="MobiDB-lite"/>
    </source>
</evidence>
<reference evidence="2" key="2">
    <citation type="submission" date="2015-03" db="UniProtKB">
        <authorList>
            <consortium name="EnsemblPlants"/>
        </authorList>
    </citation>
    <scope>IDENTIFICATION</scope>
</reference>
<feature type="region of interest" description="Disordered" evidence="1">
    <location>
        <begin position="242"/>
        <end position="280"/>
    </location>
</feature>
<sequence length="280" mass="32432">MYNEKDWRVRSLWLLDTRGIILLYLEKLEREKIIKDKFALGSKESKRGPHIAGGFSEFESNLQLLAGSEIHRPAQPLQLRQKRAAATGVLVPRSRAVIPHVPRRQHPPQMQNQNHLVLDGDLILAQLLISRELRCCYKANVDSFSATDFHRHWLHDHRRWVMPFSPQGYRSTDDYYDTLDAFLFYWPDTDTDAAATAAVVLPKFGAGDLRSTRSRFRLSYAKLSTVFIYNLATFRWTKVPAQRRPNRGARTGPRRSPALPRAKERKNERENNKEVGVEKD</sequence>
<dbReference type="AlphaFoldDB" id="A0A0D3G7S9"/>